<accession>A0A4P6YUY3</accession>
<dbReference type="RefSeq" id="WP_133363685.1">
    <property type="nucleotide sequence ID" value="NZ_CP037940.1"/>
</dbReference>
<evidence type="ECO:0000256" key="1">
    <source>
        <dbReference type="ARBA" id="ARBA00004202"/>
    </source>
</evidence>
<keyword evidence="4" id="KW-0808">Transferase</keyword>
<name>A0A4P6YUY3_9LACO</name>
<sequence length="847" mass="98973">MSDQQWKLENVTLLIPGDYHAVQAATLGEQSLDVVVHRKWLEIELPTSEMFIDRPLRLFDGGHQAITRQDTTEITRITETDGFVLVVHALEQVMVSSIPHELIMQTQYAQVYQDYQRAEVNNEAVRLPHKIDFSSDYRQANAKIDVTHGYSFAVRYEDTPTLAALVLKQRRSTNYSVIQNDSVIDGTFNYDLEPVFSDIIDLPKNGRWDMFALVSSDNQPFELVRLYLDGDLPVHDNQRFLKTYDTNKTFDVANKQLQLYLTTDRGFSLAKNTAGNLLKEKHDMILTTSAYKHHGTTIQLAVEVATASQLDANDLQIAIVQRNPDEFNVREFTTQVKYADGVYYLSTQQDLATWKMFAQYWDVFVKTHDAQGAVTYARVVEASTKVLYQVQAHPIRGQVHLDSDIFYPYITKNGSLSFTYRHRETFENPQNYFKESLAYWYVRIFGKQLRKRHIWVGYEKMAQSAHDSGYHFFNYVYQNKLYDNYYYVIDPKSPEYHFVSDKLDKVLPFMSFKYFVYLFAADTLISSDTRRNAYNLMQRETPMGKAIATKKLVYLQHGVNGIKRVIDFYKAAGNFDLVIAPDEWEKQRIAMAEWGFSDHEVVAAGLPRWDVLQDRTDEVAFKQIFVMPTWRNWMQGMPDELFVQSEFYQEYQAFLTDPRLKQLLVENNVRIAFFMHPKFKDYMHLFTIDDAIIDSYEFLEVPMDEMIMKSSLMISDYSSVQWEMFYLKKPTIFYQFDQAKYLEYEGTSMNFETELFGDITFTADETITTIANYIKTDFAEKPEFAAMRSTYFDVVDTDNSKRVYEAIKTHDDLIHSPTTLGISFRVWLGRFANANLSGLMKLWRKLF</sequence>
<evidence type="ECO:0008006" key="9">
    <source>
        <dbReference type="Google" id="ProtNLM"/>
    </source>
</evidence>
<reference evidence="8" key="1">
    <citation type="submission" date="2019-03" db="EMBL/GenBank/DDBJ databases">
        <title>Weissella sp. 26KH-42 Genome sequencing.</title>
        <authorList>
            <person name="Heo J."/>
            <person name="Kim S.-J."/>
            <person name="Kim J.-S."/>
            <person name="Hong S.-B."/>
            <person name="Kwon S.-W."/>
        </authorList>
    </citation>
    <scope>NUCLEOTIDE SEQUENCE [LARGE SCALE GENOMIC DNA]</scope>
    <source>
        <strain evidence="8">26KH-42</strain>
    </source>
</reference>
<dbReference type="Gene3D" id="3.40.50.11820">
    <property type="match status" value="1"/>
</dbReference>
<dbReference type="Pfam" id="PF04464">
    <property type="entry name" value="Glyphos_transf"/>
    <property type="match status" value="1"/>
</dbReference>
<keyword evidence="3" id="KW-1003">Cell membrane</keyword>
<comment type="similarity">
    <text evidence="2">Belongs to the CDP-glycerol glycerophosphotransferase family.</text>
</comment>
<gene>
    <name evidence="7" type="ORF">EQG49_09035</name>
</gene>
<evidence type="ECO:0000256" key="4">
    <source>
        <dbReference type="ARBA" id="ARBA00022679"/>
    </source>
</evidence>
<dbReference type="InterPro" id="IPR051612">
    <property type="entry name" value="Teichoic_Acid_Biosynth"/>
</dbReference>
<organism evidence="7 8">
    <name type="scientific">Periweissella cryptocerci</name>
    <dbReference type="NCBI Taxonomy" id="2506420"/>
    <lineage>
        <taxon>Bacteria</taxon>
        <taxon>Bacillati</taxon>
        <taxon>Bacillota</taxon>
        <taxon>Bacilli</taxon>
        <taxon>Lactobacillales</taxon>
        <taxon>Lactobacillaceae</taxon>
        <taxon>Periweissella</taxon>
    </lineage>
</organism>
<evidence type="ECO:0000256" key="2">
    <source>
        <dbReference type="ARBA" id="ARBA00010488"/>
    </source>
</evidence>
<comment type="subcellular location">
    <subcellularLocation>
        <location evidence="1">Cell membrane</location>
        <topology evidence="1">Peripheral membrane protein</topology>
    </subcellularLocation>
</comment>
<dbReference type="InterPro" id="IPR007554">
    <property type="entry name" value="Glycerophosphate_synth"/>
</dbReference>
<dbReference type="GO" id="GO:0047355">
    <property type="term" value="F:CDP-glycerol glycerophosphotransferase activity"/>
    <property type="evidence" value="ECO:0007669"/>
    <property type="project" value="InterPro"/>
</dbReference>
<dbReference type="GO" id="GO:0005886">
    <property type="term" value="C:plasma membrane"/>
    <property type="evidence" value="ECO:0007669"/>
    <property type="project" value="UniProtKB-SubCell"/>
</dbReference>
<evidence type="ECO:0000256" key="5">
    <source>
        <dbReference type="ARBA" id="ARBA00022944"/>
    </source>
</evidence>
<dbReference type="InterPro" id="IPR043149">
    <property type="entry name" value="TagF_N"/>
</dbReference>
<dbReference type="PANTHER" id="PTHR37316">
    <property type="entry name" value="TEICHOIC ACID GLYCEROL-PHOSPHATE PRIMASE"/>
    <property type="match status" value="1"/>
</dbReference>
<dbReference type="SUPFAM" id="SSF53756">
    <property type="entry name" value="UDP-Glycosyltransferase/glycogen phosphorylase"/>
    <property type="match status" value="1"/>
</dbReference>
<dbReference type="Proteomes" id="UP000292886">
    <property type="component" value="Chromosome"/>
</dbReference>
<evidence type="ECO:0000313" key="7">
    <source>
        <dbReference type="EMBL" id="QBO36608.1"/>
    </source>
</evidence>
<dbReference type="Gene3D" id="3.40.50.12580">
    <property type="match status" value="1"/>
</dbReference>
<dbReference type="PANTHER" id="PTHR37316:SF3">
    <property type="entry name" value="TEICHOIC ACID GLYCEROL-PHOSPHATE TRANSFERASE"/>
    <property type="match status" value="1"/>
</dbReference>
<proteinExistence type="inferred from homology"/>
<keyword evidence="6" id="KW-0472">Membrane</keyword>
<dbReference type="OrthoDB" id="396512at2"/>
<evidence type="ECO:0000256" key="3">
    <source>
        <dbReference type="ARBA" id="ARBA00022475"/>
    </source>
</evidence>
<evidence type="ECO:0000313" key="8">
    <source>
        <dbReference type="Proteomes" id="UP000292886"/>
    </source>
</evidence>
<keyword evidence="8" id="KW-1185">Reference proteome</keyword>
<keyword evidence="5" id="KW-0777">Teichoic acid biosynthesis</keyword>
<dbReference type="InterPro" id="IPR043148">
    <property type="entry name" value="TagF_C"/>
</dbReference>
<dbReference type="GO" id="GO:0019350">
    <property type="term" value="P:teichoic acid biosynthetic process"/>
    <property type="evidence" value="ECO:0007669"/>
    <property type="project" value="UniProtKB-KW"/>
</dbReference>
<evidence type="ECO:0000256" key="6">
    <source>
        <dbReference type="ARBA" id="ARBA00023136"/>
    </source>
</evidence>
<protein>
    <recommendedName>
        <fullName evidence="9">CDP-glycerol glycerophosphotransferase</fullName>
    </recommendedName>
</protein>
<dbReference type="KEGG" id="wei:EQG49_09035"/>
<dbReference type="EMBL" id="CP037940">
    <property type="protein sequence ID" value="QBO36608.1"/>
    <property type="molecule type" value="Genomic_DNA"/>
</dbReference>
<dbReference type="AlphaFoldDB" id="A0A4P6YUY3"/>